<dbReference type="PANTHER" id="PTHR43235:SF1">
    <property type="entry name" value="GLUTAMINE AMIDOTRANSFERASE PB2B2.05-RELATED"/>
    <property type="match status" value="1"/>
</dbReference>
<dbReference type="AlphaFoldDB" id="A0A8J2ZU67"/>
<dbReference type="SUPFAM" id="SSF52317">
    <property type="entry name" value="Class I glutamine amidotransferase-like"/>
    <property type="match status" value="1"/>
</dbReference>
<dbReference type="InterPro" id="IPR011697">
    <property type="entry name" value="Peptidase_C26"/>
</dbReference>
<evidence type="ECO:0000313" key="2">
    <source>
        <dbReference type="Proteomes" id="UP000656813"/>
    </source>
</evidence>
<evidence type="ECO:0000313" key="1">
    <source>
        <dbReference type="EMBL" id="GGH77695.1"/>
    </source>
</evidence>
<comment type="caution">
    <text evidence="1">The sequence shown here is derived from an EMBL/GenBank/DDBJ whole genome shotgun (WGS) entry which is preliminary data.</text>
</comment>
<proteinExistence type="predicted"/>
<organism evidence="1 2">
    <name type="scientific">Pullulanibacillus pueri</name>
    <dbReference type="NCBI Taxonomy" id="1437324"/>
    <lineage>
        <taxon>Bacteria</taxon>
        <taxon>Bacillati</taxon>
        <taxon>Bacillota</taxon>
        <taxon>Bacilli</taxon>
        <taxon>Bacillales</taxon>
        <taxon>Sporolactobacillaceae</taxon>
        <taxon>Pullulanibacillus</taxon>
    </lineage>
</organism>
<name>A0A8J2ZU67_9BACL</name>
<protein>
    <submittedName>
        <fullName evidence="1">Peptidase C26</fullName>
    </submittedName>
</protein>
<dbReference type="InterPro" id="IPR044668">
    <property type="entry name" value="PuuD-like"/>
</dbReference>
<dbReference type="PANTHER" id="PTHR43235">
    <property type="entry name" value="GLUTAMINE AMIDOTRANSFERASE PB2B2.05-RELATED"/>
    <property type="match status" value="1"/>
</dbReference>
<dbReference type="GO" id="GO:0033969">
    <property type="term" value="F:gamma-glutamyl-gamma-aminobutyrate hydrolase activity"/>
    <property type="evidence" value="ECO:0007669"/>
    <property type="project" value="TreeGrafter"/>
</dbReference>
<dbReference type="GO" id="GO:0006598">
    <property type="term" value="P:polyamine catabolic process"/>
    <property type="evidence" value="ECO:0007669"/>
    <property type="project" value="TreeGrafter"/>
</dbReference>
<dbReference type="PROSITE" id="PS51273">
    <property type="entry name" value="GATASE_TYPE_1"/>
    <property type="match status" value="1"/>
</dbReference>
<sequence>MNKPLIALTADFEQNQYKIKEEYCLSILETGGLPVAVPYLTDTLSLQEILSKVDGLILTGGSDIDPALYGEEPAPSLGTIVPARDRFEIPLVQYALTLDLPILAICRGLLILNVAAGGSLYQDIYAEAGASLQHKQSAPRDHASHSIKVNKGTLLHRFTQTERLRINSFHHQAIKRIAPGFHLSAAAPDGIIEAIEHPQKNFTLGVQWHPGSLLQKDPSARRLFQGFIQAAMEYNASE</sequence>
<keyword evidence="2" id="KW-1185">Reference proteome</keyword>
<dbReference type="Pfam" id="PF07722">
    <property type="entry name" value="Peptidase_C26"/>
    <property type="match status" value="1"/>
</dbReference>
<dbReference type="EMBL" id="BMFV01000005">
    <property type="protein sequence ID" value="GGH77695.1"/>
    <property type="molecule type" value="Genomic_DNA"/>
</dbReference>
<reference evidence="1" key="1">
    <citation type="journal article" date="2014" name="Int. J. Syst. Evol. Microbiol.">
        <title>Complete genome sequence of Corynebacterium casei LMG S-19264T (=DSM 44701T), isolated from a smear-ripened cheese.</title>
        <authorList>
            <consortium name="US DOE Joint Genome Institute (JGI-PGF)"/>
            <person name="Walter F."/>
            <person name="Albersmeier A."/>
            <person name="Kalinowski J."/>
            <person name="Ruckert C."/>
        </authorList>
    </citation>
    <scope>NUCLEOTIDE SEQUENCE</scope>
    <source>
        <strain evidence="1">CGMCC 1.12777</strain>
    </source>
</reference>
<dbReference type="FunFam" id="3.40.50.880:FF:000030">
    <property type="entry name" value="Gamma-glutamyl-gamma-aminobutyrate hydrolase PuuD"/>
    <property type="match status" value="1"/>
</dbReference>
<accession>A0A8J2ZU67</accession>
<reference evidence="1" key="2">
    <citation type="submission" date="2020-09" db="EMBL/GenBank/DDBJ databases">
        <authorList>
            <person name="Sun Q."/>
            <person name="Zhou Y."/>
        </authorList>
    </citation>
    <scope>NUCLEOTIDE SEQUENCE</scope>
    <source>
        <strain evidence="1">CGMCC 1.12777</strain>
    </source>
</reference>
<dbReference type="Proteomes" id="UP000656813">
    <property type="component" value="Unassembled WGS sequence"/>
</dbReference>
<dbReference type="CDD" id="cd01745">
    <property type="entry name" value="GATase1_2"/>
    <property type="match status" value="1"/>
</dbReference>
<dbReference type="GO" id="GO:0005829">
    <property type="term" value="C:cytosol"/>
    <property type="evidence" value="ECO:0007669"/>
    <property type="project" value="TreeGrafter"/>
</dbReference>
<dbReference type="InterPro" id="IPR029062">
    <property type="entry name" value="Class_I_gatase-like"/>
</dbReference>
<dbReference type="Gene3D" id="3.40.50.880">
    <property type="match status" value="1"/>
</dbReference>
<dbReference type="RefSeq" id="WP_188496297.1">
    <property type="nucleotide sequence ID" value="NZ_BMFV01000005.1"/>
</dbReference>
<gene>
    <name evidence="1" type="ORF">GCM10007096_09970</name>
</gene>